<dbReference type="GO" id="GO:0047617">
    <property type="term" value="F:fatty acyl-CoA hydrolase activity"/>
    <property type="evidence" value="ECO:0007669"/>
    <property type="project" value="TreeGrafter"/>
</dbReference>
<gene>
    <name evidence="1" type="ORF">CLV29_1687</name>
</gene>
<protein>
    <submittedName>
        <fullName evidence="1">Acyl-CoA thioester hydrolase</fullName>
    </submittedName>
</protein>
<proteinExistence type="predicted"/>
<reference evidence="1 2" key="1">
    <citation type="submission" date="2019-03" db="EMBL/GenBank/DDBJ databases">
        <title>Genomic Encyclopedia of Archaeal and Bacterial Type Strains, Phase II (KMG-II): from individual species to whole genera.</title>
        <authorList>
            <person name="Goeker M."/>
        </authorList>
    </citation>
    <scope>NUCLEOTIDE SEQUENCE [LARGE SCALE GENOMIC DNA]</scope>
    <source>
        <strain evidence="1 2">DSM 24323</strain>
    </source>
</reference>
<dbReference type="SUPFAM" id="SSF54637">
    <property type="entry name" value="Thioesterase/thiol ester dehydrase-isomerase"/>
    <property type="match status" value="2"/>
</dbReference>
<comment type="caution">
    <text evidence="1">The sequence shown here is derived from an EMBL/GenBank/DDBJ whole genome shotgun (WGS) entry which is preliminary data.</text>
</comment>
<evidence type="ECO:0000313" key="1">
    <source>
        <dbReference type="EMBL" id="TDT34042.1"/>
    </source>
</evidence>
<sequence length="273" mass="30392">MPRFAVEVPLRWGDLDAYGHVNNGAYVDCLQEARVALLLRGPDGTGPVSELLGGGVIVAEHQVEHRYSITDTSAPVEAELWVEQLGAARFSLGYVLRSGGREALVARTVACPYDFTAGRVRRLTGTERDFFASVREEVRADLRTLPKVSVEKASEVAEWPLSVRWSDLDSYGHVNNVRFFDYLQEARVRFLDDHLLLIDAHWVVARQDVKYVDQITHRLQPYRVRTTVAEVGRSSVQLAAEIDDPDTGRVFATANTVLVAVDPEGRPVPINPS</sequence>
<keyword evidence="1" id="KW-0378">Hydrolase</keyword>
<dbReference type="OrthoDB" id="9799036at2"/>
<dbReference type="PANTHER" id="PTHR31793">
    <property type="entry name" value="4-HYDROXYBENZOYL-COA THIOESTERASE FAMILY MEMBER"/>
    <property type="match status" value="1"/>
</dbReference>
<keyword evidence="2" id="KW-1185">Reference proteome</keyword>
<dbReference type="RefSeq" id="WP_133754466.1">
    <property type="nucleotide sequence ID" value="NZ_SOAW01000001.1"/>
</dbReference>
<dbReference type="Proteomes" id="UP000295371">
    <property type="component" value="Unassembled WGS sequence"/>
</dbReference>
<dbReference type="InterPro" id="IPR050563">
    <property type="entry name" value="4-hydroxybenzoyl-CoA_TE"/>
</dbReference>
<accession>A0A4R7J948</accession>
<evidence type="ECO:0000313" key="2">
    <source>
        <dbReference type="Proteomes" id="UP000295371"/>
    </source>
</evidence>
<dbReference type="EMBL" id="SOAW01000001">
    <property type="protein sequence ID" value="TDT34042.1"/>
    <property type="molecule type" value="Genomic_DNA"/>
</dbReference>
<dbReference type="Gene3D" id="3.10.129.10">
    <property type="entry name" value="Hotdog Thioesterase"/>
    <property type="match status" value="2"/>
</dbReference>
<dbReference type="PANTHER" id="PTHR31793:SF24">
    <property type="entry name" value="LONG-CHAIN ACYL-COA THIOESTERASE FADM"/>
    <property type="match status" value="1"/>
</dbReference>
<organism evidence="1 2">
    <name type="scientific">Naumannella halotolerans</name>
    <dbReference type="NCBI Taxonomy" id="993414"/>
    <lineage>
        <taxon>Bacteria</taxon>
        <taxon>Bacillati</taxon>
        <taxon>Actinomycetota</taxon>
        <taxon>Actinomycetes</taxon>
        <taxon>Propionibacteriales</taxon>
        <taxon>Propionibacteriaceae</taxon>
        <taxon>Naumannella</taxon>
    </lineage>
</organism>
<dbReference type="AlphaFoldDB" id="A0A4R7J948"/>
<dbReference type="InterPro" id="IPR029069">
    <property type="entry name" value="HotDog_dom_sf"/>
</dbReference>
<dbReference type="Pfam" id="PF13279">
    <property type="entry name" value="4HBT_2"/>
    <property type="match status" value="2"/>
</dbReference>
<name>A0A4R7J948_9ACTN</name>
<dbReference type="CDD" id="cd00586">
    <property type="entry name" value="4HBT"/>
    <property type="match status" value="2"/>
</dbReference>